<name>A0A2Z5XVC8_9CAUD</name>
<dbReference type="Proteomes" id="UP000250053">
    <property type="component" value="Segment"/>
</dbReference>
<protein>
    <submittedName>
        <fullName evidence="1">Uncharacterized protein</fullName>
    </submittedName>
</protein>
<keyword evidence="2" id="KW-1185">Reference proteome</keyword>
<accession>A0A2Z5XVC8</accession>
<proteinExistence type="predicted"/>
<sequence>MRGYLTPHNREDRDMSKQTTVWLDGKQYVIRGNNIIRVR</sequence>
<organism evidence="1 2">
    <name type="scientific">Mycobacterium phage PP</name>
    <dbReference type="NCBI Taxonomy" id="2077134"/>
    <lineage>
        <taxon>Viruses</taxon>
        <taxon>Duplodnaviria</taxon>
        <taxon>Heunggongvirae</taxon>
        <taxon>Uroviricota</taxon>
        <taxon>Caudoviricetes</taxon>
        <taxon>Sagamiharavirus</taxon>
        <taxon>Sagamiharavirus PP</taxon>
    </lineage>
</organism>
<dbReference type="EMBL" id="AP018486">
    <property type="protein sequence ID" value="BBC53803.1"/>
    <property type="molecule type" value="Genomic_DNA"/>
</dbReference>
<evidence type="ECO:0000313" key="1">
    <source>
        <dbReference type="EMBL" id="BBC53803.1"/>
    </source>
</evidence>
<dbReference type="KEGG" id="vg:64871891"/>
<dbReference type="GeneID" id="64871891"/>
<dbReference type="RefSeq" id="YP_010062230.1">
    <property type="nucleotide sequence ID" value="NC_054792.1"/>
</dbReference>
<reference evidence="1 2" key="1">
    <citation type="submission" date="2018-01" db="EMBL/GenBank/DDBJ databases">
        <title>Genome sequence of Mycobacterium phage PP.</title>
        <authorList>
            <person name="Uchiyama J."/>
            <person name="Matsuzaki S."/>
        </authorList>
    </citation>
    <scope>NUCLEOTIDE SEQUENCE [LARGE SCALE GENOMIC DNA]</scope>
</reference>
<evidence type="ECO:0000313" key="2">
    <source>
        <dbReference type="Proteomes" id="UP000250053"/>
    </source>
</evidence>